<dbReference type="OrthoDB" id="5171895at2"/>
<comment type="caution">
    <text evidence="1">The sequence shown here is derived from an EMBL/GenBank/DDBJ whole genome shotgun (WGS) entry which is preliminary data.</text>
</comment>
<organism evidence="1 2">
    <name type="scientific">Nesterenkonia salmonea</name>
    <dbReference type="NCBI Taxonomy" id="1804987"/>
    <lineage>
        <taxon>Bacteria</taxon>
        <taxon>Bacillati</taxon>
        <taxon>Actinomycetota</taxon>
        <taxon>Actinomycetes</taxon>
        <taxon>Micrococcales</taxon>
        <taxon>Micrococcaceae</taxon>
        <taxon>Nesterenkonia</taxon>
    </lineage>
</organism>
<evidence type="ECO:0008006" key="3">
    <source>
        <dbReference type="Google" id="ProtNLM"/>
    </source>
</evidence>
<reference evidence="1 2" key="1">
    <citation type="submission" date="2019-05" db="EMBL/GenBank/DDBJ databases">
        <title>Nesterenkonia sp. GY074 isolated from the Southern Atlantic Ocean.</title>
        <authorList>
            <person name="Zhang G."/>
        </authorList>
    </citation>
    <scope>NUCLEOTIDE SEQUENCE [LARGE SCALE GENOMIC DNA]</scope>
    <source>
        <strain evidence="1 2">GY074</strain>
    </source>
</reference>
<sequence>MSPFRRRRNTVITRPMARRRRRRRALVALGVTTAMVAGASYGTWRYIEESEFLLDERCAVTVGDTDYQLTPTQAHNAALLAASAADHGLPPEAAVDALAMSMQETELSVRDSDDERGTEVLFARGAPDWTADNDVQPVQITVDGFFDVMETSWRSGLEAAEEADEEDDEDDAELFWMPDLELDEAAEALERPHNPQFYPQHGAAARAFAWPLAGQTQGPDMTCHLSQLDVPGPDPEGVTDELVGMMPAVLEIPFTEPSEEDEGDEEDEFVPEPILEGIIEVSGDDDDALVRVETPESDGDLNHQWLIAHWAVATAEDYGVQSVTSAPYRWDRDSARWQRLSEDEADAAPNGTVVLGFSRDR</sequence>
<proteinExistence type="predicted"/>
<keyword evidence="2" id="KW-1185">Reference proteome</keyword>
<evidence type="ECO:0000313" key="2">
    <source>
        <dbReference type="Proteomes" id="UP000310458"/>
    </source>
</evidence>
<protein>
    <recommendedName>
        <fullName evidence="3">Heavy metal transporter</fullName>
    </recommendedName>
</protein>
<accession>A0A5R9BJE4</accession>
<dbReference type="Proteomes" id="UP000310458">
    <property type="component" value="Unassembled WGS sequence"/>
</dbReference>
<evidence type="ECO:0000313" key="1">
    <source>
        <dbReference type="EMBL" id="TLQ00262.1"/>
    </source>
</evidence>
<name>A0A5R9BJE4_9MICC</name>
<dbReference type="EMBL" id="VAVZ01000003">
    <property type="protein sequence ID" value="TLQ00262.1"/>
    <property type="molecule type" value="Genomic_DNA"/>
</dbReference>
<dbReference type="RefSeq" id="WP_138251763.1">
    <property type="nucleotide sequence ID" value="NZ_VAVZ01000003.1"/>
</dbReference>
<dbReference type="AlphaFoldDB" id="A0A5R9BJE4"/>
<gene>
    <name evidence="1" type="ORF">FEF26_01465</name>
</gene>